<accession>A0A8S5NEK1</accession>
<evidence type="ECO:0000259" key="1">
    <source>
        <dbReference type="Pfam" id="PF23911"/>
    </source>
</evidence>
<name>A0A8S5NEK1_9CAUD</name>
<organism evidence="2">
    <name type="scientific">Siphoviridae sp. ctHEr2</name>
    <dbReference type="NCBI Taxonomy" id="2826229"/>
    <lineage>
        <taxon>Viruses</taxon>
        <taxon>Duplodnaviria</taxon>
        <taxon>Heunggongvirae</taxon>
        <taxon>Uroviricota</taxon>
        <taxon>Caudoviricetes</taxon>
    </lineage>
</organism>
<dbReference type="Pfam" id="PF23911">
    <property type="entry name" value="DUF7253"/>
    <property type="match status" value="1"/>
</dbReference>
<feature type="domain" description="DUF7253" evidence="1">
    <location>
        <begin position="1"/>
        <end position="104"/>
    </location>
</feature>
<dbReference type="EMBL" id="BK015152">
    <property type="protein sequence ID" value="DAD93065.1"/>
    <property type="molecule type" value="Genomic_DNA"/>
</dbReference>
<evidence type="ECO:0000313" key="2">
    <source>
        <dbReference type="EMBL" id="DAD93065.1"/>
    </source>
</evidence>
<sequence>MRYIGEIGFAETRETSPGIWQEVITPRRYRGTVRTASRRYNDGDYVNGSLKTNAVISIVGDDYAFKYLFAIRWCMWMNTLWTVAYVDVKRPRIELTLGDRYNVQNGG</sequence>
<reference evidence="2" key="1">
    <citation type="journal article" date="2021" name="Proc. Natl. Acad. Sci. U.S.A.">
        <title>A Catalog of Tens of Thousands of Viruses from Human Metagenomes Reveals Hidden Associations with Chronic Diseases.</title>
        <authorList>
            <person name="Tisza M.J."/>
            <person name="Buck C.B."/>
        </authorList>
    </citation>
    <scope>NUCLEOTIDE SEQUENCE</scope>
    <source>
        <strain evidence="2">CtHEr2</strain>
    </source>
</reference>
<protein>
    <recommendedName>
        <fullName evidence="1">DUF7253 domain-containing protein</fullName>
    </recommendedName>
</protein>
<proteinExistence type="predicted"/>
<dbReference type="InterPro" id="IPR055677">
    <property type="entry name" value="DUF7253"/>
</dbReference>